<dbReference type="EMBL" id="AUPL01002805">
    <property type="protein sequence ID" value="ESL09472.1"/>
    <property type="molecule type" value="Genomic_DNA"/>
</dbReference>
<comment type="caution">
    <text evidence="2">The sequence shown here is derived from an EMBL/GenBank/DDBJ whole genome shotgun (WGS) entry which is preliminary data.</text>
</comment>
<gene>
    <name evidence="2" type="ORF">TRSC58_02805</name>
</gene>
<protein>
    <submittedName>
        <fullName evidence="2">Uncharacterized protein</fullName>
    </submittedName>
</protein>
<feature type="compositionally biased region" description="Low complexity" evidence="1">
    <location>
        <begin position="781"/>
        <end position="797"/>
    </location>
</feature>
<evidence type="ECO:0000256" key="1">
    <source>
        <dbReference type="SAM" id="MobiDB-lite"/>
    </source>
</evidence>
<name>A0A061J841_TRYRA</name>
<dbReference type="AlphaFoldDB" id="A0A061J841"/>
<organism evidence="2 3">
    <name type="scientific">Trypanosoma rangeli SC58</name>
    <dbReference type="NCBI Taxonomy" id="429131"/>
    <lineage>
        <taxon>Eukaryota</taxon>
        <taxon>Discoba</taxon>
        <taxon>Euglenozoa</taxon>
        <taxon>Kinetoplastea</taxon>
        <taxon>Metakinetoplastina</taxon>
        <taxon>Trypanosomatida</taxon>
        <taxon>Trypanosomatidae</taxon>
        <taxon>Trypanosoma</taxon>
        <taxon>Herpetosoma</taxon>
    </lineage>
</organism>
<feature type="region of interest" description="Disordered" evidence="1">
    <location>
        <begin position="771"/>
        <end position="797"/>
    </location>
</feature>
<proteinExistence type="predicted"/>
<keyword evidence="3" id="KW-1185">Reference proteome</keyword>
<sequence>MHGDAAGGAAGTWTSTVDMLAEERSSLRLILGTLHATFDDHCRTTGNLGNSGNSPRSFRSSSGGRSAIASEVEVVELLGMLPKILCSAIDPAMLQVKEQQRQCITVAGVARPPPLSWHTTLYRLLFTPLSFSSSSPSSLSLSSSKCGGDCAVLECLARVLMSGGGASRVEPLGLLPGDPPQELTTAARPKMWFAGTVTLAALHSLGDIVQLCLQDAAEERRAGEKLSAGLAYRRTTPPSGEEAVATRNVLRDALGHAFYQTGLFCHLWHTLLFRPVVHTQRVVMARVLCDVSRAGLLQLPVAIARMRHMMDPAVWGQRVAECILSDPNASVKESLAATLYAGLQSALLGSDLHAGDSDGCVYWWRWLTSPSLRCLLGVVATGDSFAVLQPVLGSLILVLEHEQWEDATRQCPPARSVTKRVDAASVAEVCATVLVHLFTGPAAVNARSWDDDCGEQLRRYRLLVRGSVRLLRLALRSVDRLLGGAGVAQQPNGGDDAARKASVLLTTCVEKQLLAAVMACLETPPEGSCARTFATSSMRGEMVRLVRDVLERASSPLFFLTCKLVPYLPTMLQVILDATKQIVVATVAAAVDNDDDDSDGLPPCWPHKDVLCSAGVETISLLGVMLWHAPLVRECFLDVLVSLHCTAEQQEVLFDAMEALAQSLPSQAVQDLLIVDATGTIMNEVNQQHRGGQPPQLDALERLLLRQEQQQRRRRRGTKNRGLVAGRFTPEGRWVSVQQQRQKLGPQHGHVCRVFVWFILHHLRNSTRKLSAADGGEGEEAAGSVSVSPIQSSTSNSTVRHHVGRFIGDLQKSSRREGDCIFLKPRCTPDVEKQGLQYAGEEAEEGGAFHNSASDTLWMQRVSDGHSVDISRQLPRQAMEELGHMSPAVVGRNPMDPLECVRQRQLESITAEETAYRAAFGLFASLASRYYRHLLTPRAALEYLHRQQHGEASRRRRITSPTFTHLSERRSVNNSNTALRLWTDRDVCREDFFYFSLLRSEITEQAIAGIIERCKRHRQTLHRTLRTVPQASRGRRWFLQDAATNIMDRLIALFQIILRHVHSEGEQAVQQALARMPPPSEHEDVGGDFMTNVTWRCDCSDDTLWKLHGGTLIEVAEFLGRYFSRPAKQGNKNSATFS</sequence>
<dbReference type="Proteomes" id="UP000031737">
    <property type="component" value="Unassembled WGS sequence"/>
</dbReference>
<dbReference type="OrthoDB" id="249783at2759"/>
<evidence type="ECO:0000313" key="2">
    <source>
        <dbReference type="EMBL" id="ESL09472.1"/>
    </source>
</evidence>
<feature type="region of interest" description="Disordered" evidence="1">
    <location>
        <begin position="44"/>
        <end position="63"/>
    </location>
</feature>
<evidence type="ECO:0000313" key="3">
    <source>
        <dbReference type="Proteomes" id="UP000031737"/>
    </source>
</evidence>
<dbReference type="VEuPathDB" id="TriTrypDB:TRSC58_02805"/>
<accession>A0A061J841</accession>
<reference evidence="2 3" key="1">
    <citation type="submission" date="2013-07" db="EMBL/GenBank/DDBJ databases">
        <authorList>
            <person name="Stoco P.H."/>
            <person name="Wagner G."/>
            <person name="Gerber A."/>
            <person name="Zaha A."/>
            <person name="Thompson C."/>
            <person name="Bartholomeu D.C."/>
            <person name="Luckemeyer D.D."/>
            <person name="Bahia D."/>
            <person name="Loreto E."/>
            <person name="Prestes E.B."/>
            <person name="Lima F.M."/>
            <person name="Rodrigues-Luiz G."/>
            <person name="Vallejo G.A."/>
            <person name="Filho J.F."/>
            <person name="Monteiro K.M."/>
            <person name="Tyler K.M."/>
            <person name="de Almeida L.G."/>
            <person name="Ortiz M.F."/>
            <person name="Siervo M.A."/>
            <person name="de Moraes M.H."/>
            <person name="Cunha O.L."/>
            <person name="Mendonca-Neto R."/>
            <person name="Silva R."/>
            <person name="Teixeira S.M."/>
            <person name="Murta S.M."/>
            <person name="Sincero T.C."/>
            <person name="Mendes T.A."/>
            <person name="Urmenyi T.P."/>
            <person name="Silva V.G."/>
            <person name="da Rocha W.D."/>
            <person name="Andersson B."/>
            <person name="Romanha A.J."/>
            <person name="Steindel M."/>
            <person name="de Vasconcelos A.T."/>
            <person name="Grisard E.C."/>
        </authorList>
    </citation>
    <scope>NUCLEOTIDE SEQUENCE [LARGE SCALE GENOMIC DNA]</scope>
    <source>
        <strain evidence="2 3">SC58</strain>
    </source>
</reference>
<feature type="compositionally biased region" description="Low complexity" evidence="1">
    <location>
        <begin position="50"/>
        <end position="63"/>
    </location>
</feature>